<dbReference type="STRING" id="1576369.SAMN05421753_105209"/>
<evidence type="ECO:0000256" key="1">
    <source>
        <dbReference type="SAM" id="Phobius"/>
    </source>
</evidence>
<feature type="signal peptide" evidence="2">
    <location>
        <begin position="1"/>
        <end position="28"/>
    </location>
</feature>
<dbReference type="Proteomes" id="UP000199518">
    <property type="component" value="Unassembled WGS sequence"/>
</dbReference>
<name>A0A1I3FEH1_9PLAN</name>
<dbReference type="EMBL" id="FOQD01000005">
    <property type="protein sequence ID" value="SFI09633.1"/>
    <property type="molecule type" value="Genomic_DNA"/>
</dbReference>
<feature type="transmembrane region" description="Helical" evidence="1">
    <location>
        <begin position="301"/>
        <end position="319"/>
    </location>
</feature>
<evidence type="ECO:0000313" key="3">
    <source>
        <dbReference type="EMBL" id="SFI09633.1"/>
    </source>
</evidence>
<keyword evidence="2" id="KW-0732">Signal</keyword>
<dbReference type="OrthoDB" id="214230at2"/>
<organism evidence="3 4">
    <name type="scientific">Planctomicrobium piriforme</name>
    <dbReference type="NCBI Taxonomy" id="1576369"/>
    <lineage>
        <taxon>Bacteria</taxon>
        <taxon>Pseudomonadati</taxon>
        <taxon>Planctomycetota</taxon>
        <taxon>Planctomycetia</taxon>
        <taxon>Planctomycetales</taxon>
        <taxon>Planctomycetaceae</taxon>
        <taxon>Planctomicrobium</taxon>
    </lineage>
</organism>
<sequence length="605" mass="67231">MSTWVHSDRRLCNLIVLALLLNCGVAFAADSGDLVQVLQTQWGFDGNVVRKSFVPLSVELRNISSKPWSGKLQLVRSAGETHQIDAVLEIAVSLQGEEARWVQLVPYVFDEQETWTLRWGDNPRRVAVLPAVTVGPSPTVLIYDPDAVFPTIGVLRRFSETQFPTSLAGTDTLRGLIFDTPPFWQGARAQVFLDWLQAGGRVYLLHNSDGAFPVFTVPLQQLNQLAERFHIGSGTVIRIPRRAEDLKLTDAQGLLFNDDLPQGTVNRPNQSFGIDAASDFWERDESIFRALAESVKFRRNWWLIDASVAAYLLAIGPICYRIGYRLKNVRLFYIVFFGAAFTFSVVFWLLGQLGANAHGRIASAALAEALGNGRYNVTQWSQLAEAAGGEVSLTHGGSGIWYTTCQEYEKVNGVLRGGQNPEVVLNMPPASTRTLLHRETLALRRPEPKLVSASFDVPTQPSLSISIDGCFDSSPQQAWAILGGKAWPLKPKEGLLQIENPRGGVSLRERLQTRDDWNMTIFGVPRTRTEMEERLPVSERLLWPLLGNSYGLTDLIDPRLLAKNSGLLRLAVLTTMPREFLAETSSFPDQQGLVLFVYDLPVSGQ</sequence>
<keyword evidence="4" id="KW-1185">Reference proteome</keyword>
<keyword evidence="1" id="KW-0472">Membrane</keyword>
<feature type="transmembrane region" description="Helical" evidence="1">
    <location>
        <begin position="331"/>
        <end position="350"/>
    </location>
</feature>
<protein>
    <submittedName>
        <fullName evidence="3">Uncharacterized protein</fullName>
    </submittedName>
</protein>
<keyword evidence="1" id="KW-1133">Transmembrane helix</keyword>
<accession>A0A1I3FEH1</accession>
<evidence type="ECO:0000256" key="2">
    <source>
        <dbReference type="SAM" id="SignalP"/>
    </source>
</evidence>
<reference evidence="4" key="1">
    <citation type="submission" date="2016-10" db="EMBL/GenBank/DDBJ databases">
        <authorList>
            <person name="Varghese N."/>
            <person name="Submissions S."/>
        </authorList>
    </citation>
    <scope>NUCLEOTIDE SEQUENCE [LARGE SCALE GENOMIC DNA]</scope>
    <source>
        <strain evidence="4">DSM 26348</strain>
    </source>
</reference>
<feature type="chain" id="PRO_5011716181" evidence="2">
    <location>
        <begin position="29"/>
        <end position="605"/>
    </location>
</feature>
<keyword evidence="1" id="KW-0812">Transmembrane</keyword>
<evidence type="ECO:0000313" key="4">
    <source>
        <dbReference type="Proteomes" id="UP000199518"/>
    </source>
</evidence>
<dbReference type="AlphaFoldDB" id="A0A1I3FEH1"/>
<proteinExistence type="predicted"/>
<dbReference type="RefSeq" id="WP_139228350.1">
    <property type="nucleotide sequence ID" value="NZ_FOQD01000005.1"/>
</dbReference>
<gene>
    <name evidence="3" type="ORF">SAMN05421753_105209</name>
</gene>